<dbReference type="Pfam" id="PF09754">
    <property type="entry name" value="PAC2"/>
    <property type="match status" value="1"/>
</dbReference>
<dbReference type="PANTHER" id="PTHR12970:SF1">
    <property type="entry name" value="PROTEASOME ASSEMBLY CHAPERONE 2"/>
    <property type="match status" value="1"/>
</dbReference>
<dbReference type="STRING" id="147828.A0A4S2LXC1"/>
<proteinExistence type="inferred from homology"/>
<gene>
    <name evidence="5" type="ORF">CRM22_005667</name>
</gene>
<dbReference type="InterPro" id="IPR019151">
    <property type="entry name" value="Proteasome_assmbl_chaperone_2"/>
</dbReference>
<keyword evidence="2 4" id="KW-0143">Chaperone</keyword>
<comment type="subunit">
    <text evidence="4">Forms a heterodimer with PSMG1.</text>
</comment>
<accession>A0A4S2LXC1</accession>
<dbReference type="GO" id="GO:0005829">
    <property type="term" value="C:cytosol"/>
    <property type="evidence" value="ECO:0007669"/>
    <property type="project" value="TreeGrafter"/>
</dbReference>
<dbReference type="AlphaFoldDB" id="A0A4S2LXC1"/>
<comment type="caution">
    <text evidence="5">The sequence shown here is derived from an EMBL/GenBank/DDBJ whole genome shotgun (WGS) entry which is preliminary data.</text>
</comment>
<evidence type="ECO:0000313" key="5">
    <source>
        <dbReference type="EMBL" id="TGZ65827.1"/>
    </source>
</evidence>
<comment type="similarity">
    <text evidence="3 4">Belongs to the PSMG2 family.</text>
</comment>
<dbReference type="Proteomes" id="UP000308267">
    <property type="component" value="Unassembled WGS sequence"/>
</dbReference>
<evidence type="ECO:0000256" key="4">
    <source>
        <dbReference type="PIRNR" id="PIRNR010044"/>
    </source>
</evidence>
<comment type="function">
    <text evidence="4">Chaperone protein which promotes assembly of the 20S proteasome as part of a heterodimer with PSMG1.</text>
</comment>
<dbReference type="PANTHER" id="PTHR12970">
    <property type="entry name" value="PROTEASOME ASSEMBLY CHAPERONE 2"/>
    <property type="match status" value="1"/>
</dbReference>
<dbReference type="GO" id="GO:0005634">
    <property type="term" value="C:nucleus"/>
    <property type="evidence" value="ECO:0007669"/>
    <property type="project" value="TreeGrafter"/>
</dbReference>
<name>A0A4S2LXC1_OPIFE</name>
<organism evidence="5 6">
    <name type="scientific">Opisthorchis felineus</name>
    <dbReference type="NCBI Taxonomy" id="147828"/>
    <lineage>
        <taxon>Eukaryota</taxon>
        <taxon>Metazoa</taxon>
        <taxon>Spiralia</taxon>
        <taxon>Lophotrochozoa</taxon>
        <taxon>Platyhelminthes</taxon>
        <taxon>Trematoda</taxon>
        <taxon>Digenea</taxon>
        <taxon>Opisthorchiida</taxon>
        <taxon>Opisthorchiata</taxon>
        <taxon>Opisthorchiidae</taxon>
        <taxon>Opisthorchis</taxon>
    </lineage>
</organism>
<sequence length="282" mass="31347">MSQVVMIYRSNSSDPVCNAPSEWKDFTVFVACVGVGNVGQLACDLLIHNLNCVLAGSLDFTYLPAVVGPDPFSNPPKEGSLMTCSQIYINNGRRIAVLQIRAPPFPKCQGKHTEELAQFLFKVRFSRVILLSSSFAMQRKDAELMASPLRYAVTENFSIADVQKLKSKQWPILLEHTEDLEDDLPTSKRRARPTYRLLGCGIASRLFDRLSKGPEGQLPVCLLNIFASEGDNAGDALYMVHQLSDWLELLDNTSADHSPHEVWLPPPSWSLLYGASALESLY</sequence>
<protein>
    <recommendedName>
        <fullName evidence="1 4">Proteasome assembly chaperone 2</fullName>
    </recommendedName>
</protein>
<dbReference type="Gene3D" id="3.40.50.10900">
    <property type="entry name" value="PAC-like subunit"/>
    <property type="match status" value="2"/>
</dbReference>
<keyword evidence="6" id="KW-1185">Reference proteome</keyword>
<dbReference type="EMBL" id="SJOL01006476">
    <property type="protein sequence ID" value="TGZ65827.1"/>
    <property type="molecule type" value="Genomic_DNA"/>
</dbReference>
<dbReference type="GO" id="GO:0043248">
    <property type="term" value="P:proteasome assembly"/>
    <property type="evidence" value="ECO:0007669"/>
    <property type="project" value="TreeGrafter"/>
</dbReference>
<evidence type="ECO:0000313" key="6">
    <source>
        <dbReference type="Proteomes" id="UP000308267"/>
    </source>
</evidence>
<dbReference type="InterPro" id="IPR038389">
    <property type="entry name" value="PSMG2_sf"/>
</dbReference>
<dbReference type="OrthoDB" id="10260712at2759"/>
<dbReference type="InterPro" id="IPR016562">
    <property type="entry name" value="Proteasome_assmbl_chp_2_euk"/>
</dbReference>
<dbReference type="PIRSF" id="PIRSF010044">
    <property type="entry name" value="UCP010044"/>
    <property type="match status" value="1"/>
</dbReference>
<reference evidence="5 6" key="1">
    <citation type="journal article" date="2019" name="BMC Genomics">
        <title>New insights from Opisthorchis felineus genome: update on genomics of the epidemiologically important liver flukes.</title>
        <authorList>
            <person name="Ershov N.I."/>
            <person name="Mordvinov V.A."/>
            <person name="Prokhortchouk E.B."/>
            <person name="Pakharukova M.Y."/>
            <person name="Gunbin K.V."/>
            <person name="Ustyantsev K."/>
            <person name="Genaev M.A."/>
            <person name="Blinov A.G."/>
            <person name="Mazur A."/>
            <person name="Boulygina E."/>
            <person name="Tsygankova S."/>
            <person name="Khrameeva E."/>
            <person name="Chekanov N."/>
            <person name="Fan G."/>
            <person name="Xiao A."/>
            <person name="Zhang H."/>
            <person name="Xu X."/>
            <person name="Yang H."/>
            <person name="Solovyev V."/>
            <person name="Lee S.M."/>
            <person name="Liu X."/>
            <person name="Afonnikov D.A."/>
            <person name="Skryabin K.G."/>
        </authorList>
    </citation>
    <scope>NUCLEOTIDE SEQUENCE [LARGE SCALE GENOMIC DNA]</scope>
    <source>
        <strain evidence="5">AK-0245</strain>
        <tissue evidence="5">Whole organism</tissue>
    </source>
</reference>
<evidence type="ECO:0000256" key="1">
    <source>
        <dbReference type="ARBA" id="ARBA00019186"/>
    </source>
</evidence>
<evidence type="ECO:0000256" key="2">
    <source>
        <dbReference type="ARBA" id="ARBA00023186"/>
    </source>
</evidence>
<evidence type="ECO:0000256" key="3">
    <source>
        <dbReference type="ARBA" id="ARBA00025745"/>
    </source>
</evidence>